<protein>
    <submittedName>
        <fullName evidence="2">Nuclear transport factor 2 family protein</fullName>
    </submittedName>
</protein>
<dbReference type="SUPFAM" id="SSF54427">
    <property type="entry name" value="NTF2-like"/>
    <property type="match status" value="1"/>
</dbReference>
<gene>
    <name evidence="2" type="ORF">ACFQMG_36120</name>
</gene>
<dbReference type="EMBL" id="JBHTAJ010000134">
    <property type="protein sequence ID" value="MFC7184988.1"/>
    <property type="molecule type" value="Genomic_DNA"/>
</dbReference>
<evidence type="ECO:0000313" key="2">
    <source>
        <dbReference type="EMBL" id="MFC7184988.1"/>
    </source>
</evidence>
<dbReference type="Proteomes" id="UP001596435">
    <property type="component" value="Unassembled WGS sequence"/>
</dbReference>
<evidence type="ECO:0000259" key="1">
    <source>
        <dbReference type="Pfam" id="PF12680"/>
    </source>
</evidence>
<sequence length="120" mass="12663">MSDIRQTVEQYIAVWNETDGDARRALIATLWAEDGRYTDPLADAAGRDGLDALVEAVQGQFPGFVFTLGPVDAHHHLARFTWELGPAGGAAPVAGFDVLALGEDGLVASVAGFLDRVPSA</sequence>
<dbReference type="InterPro" id="IPR032710">
    <property type="entry name" value="NTF2-like_dom_sf"/>
</dbReference>
<accession>A0ABW2GC29</accession>
<reference evidence="3" key="1">
    <citation type="journal article" date="2019" name="Int. J. Syst. Evol. Microbiol.">
        <title>The Global Catalogue of Microorganisms (GCM) 10K type strain sequencing project: providing services to taxonomists for standard genome sequencing and annotation.</title>
        <authorList>
            <consortium name="The Broad Institute Genomics Platform"/>
            <consortium name="The Broad Institute Genome Sequencing Center for Infectious Disease"/>
            <person name="Wu L."/>
            <person name="Ma J."/>
        </authorList>
    </citation>
    <scope>NUCLEOTIDE SEQUENCE [LARGE SCALE GENOMIC DNA]</scope>
    <source>
        <strain evidence="3">CGMCC 1.12859</strain>
    </source>
</reference>
<organism evidence="2 3">
    <name type="scientific">Kitasatospora paranensis</name>
    <dbReference type="NCBI Taxonomy" id="258053"/>
    <lineage>
        <taxon>Bacteria</taxon>
        <taxon>Bacillati</taxon>
        <taxon>Actinomycetota</taxon>
        <taxon>Actinomycetes</taxon>
        <taxon>Kitasatosporales</taxon>
        <taxon>Streptomycetaceae</taxon>
        <taxon>Kitasatospora</taxon>
    </lineage>
</organism>
<dbReference type="Pfam" id="PF12680">
    <property type="entry name" value="SnoaL_2"/>
    <property type="match status" value="1"/>
</dbReference>
<dbReference type="InterPro" id="IPR037401">
    <property type="entry name" value="SnoaL-like"/>
</dbReference>
<feature type="domain" description="SnoaL-like" evidence="1">
    <location>
        <begin position="8"/>
        <end position="109"/>
    </location>
</feature>
<proteinExistence type="predicted"/>
<dbReference type="RefSeq" id="WP_345706568.1">
    <property type="nucleotide sequence ID" value="NZ_BAABKV010000001.1"/>
</dbReference>
<keyword evidence="3" id="KW-1185">Reference proteome</keyword>
<evidence type="ECO:0000313" key="3">
    <source>
        <dbReference type="Proteomes" id="UP001596435"/>
    </source>
</evidence>
<comment type="caution">
    <text evidence="2">The sequence shown here is derived from an EMBL/GenBank/DDBJ whole genome shotgun (WGS) entry which is preliminary data.</text>
</comment>
<name>A0ABW2GC29_9ACTN</name>
<dbReference type="Gene3D" id="3.10.450.50">
    <property type="match status" value="1"/>
</dbReference>